<dbReference type="PANTHER" id="PTHR37291:SF1">
    <property type="entry name" value="TYPE IV METHYL-DIRECTED RESTRICTION ENZYME ECOKMCRB SUBUNIT"/>
    <property type="match status" value="1"/>
</dbReference>
<organism evidence="2 3">
    <name type="scientific">Moraxella canis</name>
    <dbReference type="NCBI Taxonomy" id="90239"/>
    <lineage>
        <taxon>Bacteria</taxon>
        <taxon>Pseudomonadati</taxon>
        <taxon>Pseudomonadota</taxon>
        <taxon>Gammaproteobacteria</taxon>
        <taxon>Moraxellales</taxon>
        <taxon>Moraxellaceae</taxon>
        <taxon>Moraxella</taxon>
    </lineage>
</organism>
<name>A0A1S9ZIE3_9GAMM</name>
<proteinExistence type="predicted"/>
<dbReference type="EMBL" id="MUXT01000008">
    <property type="protein sequence ID" value="OOR83170.1"/>
    <property type="molecule type" value="Genomic_DNA"/>
</dbReference>
<dbReference type="InterPro" id="IPR011704">
    <property type="entry name" value="ATPase_dyneun-rel_AAA"/>
</dbReference>
<reference evidence="2 3" key="1">
    <citation type="submission" date="2017-02" db="EMBL/GenBank/DDBJ databases">
        <title>Draft genome sequence of Moraxella canis CCUG 8415A type strain.</title>
        <authorList>
            <person name="Engstrom-Jakobsson H."/>
            <person name="Salva-Serra F."/>
            <person name="Thorell K."/>
            <person name="Gonzales-Siles L."/>
            <person name="Karlsson R."/>
            <person name="Boulund F."/>
            <person name="Engstrand L."/>
            <person name="Moore E."/>
        </authorList>
    </citation>
    <scope>NUCLEOTIDE SEQUENCE [LARGE SCALE GENOMIC DNA]</scope>
    <source>
        <strain evidence="2 3">CCUG 8415A</strain>
    </source>
</reference>
<dbReference type="InterPro" id="IPR052934">
    <property type="entry name" value="Methyl-DNA_Rec/Restrict_Enz"/>
</dbReference>
<dbReference type="Gene3D" id="3.40.50.300">
    <property type="entry name" value="P-loop containing nucleotide triphosphate hydrolases"/>
    <property type="match status" value="1"/>
</dbReference>
<dbReference type="Pfam" id="PF07728">
    <property type="entry name" value="AAA_5"/>
    <property type="match status" value="1"/>
</dbReference>
<feature type="domain" description="ATPase dynein-related AAA" evidence="1">
    <location>
        <begin position="536"/>
        <end position="627"/>
    </location>
</feature>
<evidence type="ECO:0000313" key="2">
    <source>
        <dbReference type="EMBL" id="OOR83170.1"/>
    </source>
</evidence>
<gene>
    <name evidence="2" type="ORF">B0180_06225</name>
</gene>
<protein>
    <recommendedName>
        <fullName evidence="1">ATPase dynein-related AAA domain-containing protein</fullName>
    </recommendedName>
</protein>
<dbReference type="GO" id="GO:0005524">
    <property type="term" value="F:ATP binding"/>
    <property type="evidence" value="ECO:0007669"/>
    <property type="project" value="InterPro"/>
</dbReference>
<evidence type="ECO:0000259" key="1">
    <source>
        <dbReference type="Pfam" id="PF07728"/>
    </source>
</evidence>
<accession>A0A1S9ZIE3</accession>
<dbReference type="PANTHER" id="PTHR37291">
    <property type="entry name" value="5-METHYLCYTOSINE-SPECIFIC RESTRICTION ENZYME B"/>
    <property type="match status" value="1"/>
</dbReference>
<dbReference type="InterPro" id="IPR027417">
    <property type="entry name" value="P-loop_NTPase"/>
</dbReference>
<dbReference type="RefSeq" id="WP_078256149.1">
    <property type="nucleotide sequence ID" value="NZ_MUXT01000008.1"/>
</dbReference>
<dbReference type="Proteomes" id="UP000190322">
    <property type="component" value="Unassembled WGS sequence"/>
</dbReference>
<comment type="caution">
    <text evidence="2">The sequence shown here is derived from an EMBL/GenBank/DDBJ whole genome shotgun (WGS) entry which is preliminary data.</text>
</comment>
<sequence>MEITLNNPQHEFTWIPAFEKIFDWLAGFEDKQEDLVDILIEVGIDNGLQDQLIKGEKSKVEVMDPFTFLSLLMKYQSVQKRIDCVNRLIDIAGLDTPHIQDLNGVPTSQPQSVWLFPYAYDRDPNTICLLWTLFKQSRSSQVNPKTFNDALKIKSTGFTKLTQSLFYTNPSEYLPIDSQTQTWLNQHGIEVKRSNWDDYQTMISQVASISDKNFYEISYEAWLSNQPSNIISNPMISTKATSDKTDDMPEVFIPLNRILYGPPGTGKTYKTTELAVQCVEPDWYQTWKQSPIPESEKRQQIKSKYDDLVSKGRIAFTTFHQSFAYEDFVEGIRPSVNKDSDETSSLSYDVMPGVFKSLCTLAGTNAKEQTGSTQSVDIEDKNIWKMSLGNTLEHEGEDIYNDCLENNYVLLGWGDDIDFTGCDSRQKIIAKVEEAKGEPYNYLVTAVNTFKNIIKEGDLIIISDGNHKFRAIAEVTGDYKFLDKQVRTGFQQSRPVKWLRIYDNSLPKEMLFEKSLSQMTLYNLKDGTINRDKLKELLNAESNTDNMEKPHLLIIDEINRGNISRIFGELITLLEPDKRKGGRDAREVILPYSKEKFSVPSNLYVLGTMNTADKSLAQIDFALRRRFEFIETLPDPSLLSDIEIFGIQLSELLTIMNQRIEVLLDREHAIGHAYFWSLKNLGSDNALETELANIFQNRIIPLLQEYFFSDWERIGWVLNDPAKKPEHRFIQVGNLQPDVAELFHSSVTDQIMDRRYHINTEAFTMPEAYTGIICVDKQAD</sequence>
<dbReference type="SUPFAM" id="SSF52540">
    <property type="entry name" value="P-loop containing nucleoside triphosphate hydrolases"/>
    <property type="match status" value="1"/>
</dbReference>
<dbReference type="AlphaFoldDB" id="A0A1S9ZIE3"/>
<evidence type="ECO:0000313" key="3">
    <source>
        <dbReference type="Proteomes" id="UP000190322"/>
    </source>
</evidence>
<dbReference type="GO" id="GO:0016887">
    <property type="term" value="F:ATP hydrolysis activity"/>
    <property type="evidence" value="ECO:0007669"/>
    <property type="project" value="InterPro"/>
</dbReference>